<feature type="domain" description="Ionotropic glutamate receptor L-glutamate and glycine-binding" evidence="14">
    <location>
        <begin position="262"/>
        <end position="327"/>
    </location>
</feature>
<organism evidence="15 16">
    <name type="scientific">Sphagnum jensenii</name>
    <dbReference type="NCBI Taxonomy" id="128206"/>
    <lineage>
        <taxon>Eukaryota</taxon>
        <taxon>Viridiplantae</taxon>
        <taxon>Streptophyta</taxon>
        <taxon>Embryophyta</taxon>
        <taxon>Bryophyta</taxon>
        <taxon>Sphagnophytina</taxon>
        <taxon>Sphagnopsida</taxon>
        <taxon>Sphagnales</taxon>
        <taxon>Sphagnaceae</taxon>
        <taxon>Sphagnum</taxon>
    </lineage>
</organism>
<evidence type="ECO:0008006" key="17">
    <source>
        <dbReference type="Google" id="ProtNLM"/>
    </source>
</evidence>
<dbReference type="SUPFAM" id="SSF53850">
    <property type="entry name" value="Periplasmic binding protein-like II"/>
    <property type="match status" value="1"/>
</dbReference>
<dbReference type="SMART" id="SM00079">
    <property type="entry name" value="PBPe"/>
    <property type="match status" value="1"/>
</dbReference>
<keyword evidence="5 12" id="KW-1133">Transmembrane helix</keyword>
<evidence type="ECO:0000256" key="7">
    <source>
        <dbReference type="ARBA" id="ARBA00023136"/>
    </source>
</evidence>
<evidence type="ECO:0000256" key="10">
    <source>
        <dbReference type="ARBA" id="ARBA00023286"/>
    </source>
</evidence>
<evidence type="ECO:0000259" key="13">
    <source>
        <dbReference type="SMART" id="SM00079"/>
    </source>
</evidence>
<evidence type="ECO:0000256" key="11">
    <source>
        <dbReference type="ARBA" id="ARBA00023303"/>
    </source>
</evidence>
<evidence type="ECO:0000256" key="12">
    <source>
        <dbReference type="SAM" id="Phobius"/>
    </source>
</evidence>
<name>A0ABP0VDW2_9BRYO</name>
<feature type="transmembrane region" description="Helical" evidence="12">
    <location>
        <begin position="383"/>
        <end position="401"/>
    </location>
</feature>
<dbReference type="PRINTS" id="PR00177">
    <property type="entry name" value="NMDARECEPTOR"/>
</dbReference>
<dbReference type="Gene3D" id="3.40.190.10">
    <property type="entry name" value="Periplasmic binding protein-like II"/>
    <property type="match status" value="1"/>
</dbReference>
<dbReference type="SMART" id="SM00918">
    <property type="entry name" value="Lig_chan-Glu_bd"/>
    <property type="match status" value="1"/>
</dbReference>
<evidence type="ECO:0000256" key="9">
    <source>
        <dbReference type="ARBA" id="ARBA00023180"/>
    </source>
</evidence>
<keyword evidence="8" id="KW-0675">Receptor</keyword>
<dbReference type="InterPro" id="IPR001320">
    <property type="entry name" value="Iontro_rcpt_C"/>
</dbReference>
<proteinExistence type="predicted"/>
<dbReference type="EMBL" id="CAXAQS010000678">
    <property type="protein sequence ID" value="CAK9252633.1"/>
    <property type="molecule type" value="Genomic_DNA"/>
</dbReference>
<reference evidence="15" key="1">
    <citation type="submission" date="2024-02" db="EMBL/GenBank/DDBJ databases">
        <authorList>
            <consortium name="ELIXIR-Norway"/>
            <consortium name="Elixir Norway"/>
        </authorList>
    </citation>
    <scope>NUCLEOTIDE SEQUENCE</scope>
</reference>
<feature type="domain" description="Ionotropic glutamate receptor C-terminal" evidence="13">
    <location>
        <begin position="252"/>
        <end position="620"/>
    </location>
</feature>
<feature type="transmembrane region" description="Helical" evidence="12">
    <location>
        <begin position="642"/>
        <end position="667"/>
    </location>
</feature>
<evidence type="ECO:0000256" key="8">
    <source>
        <dbReference type="ARBA" id="ARBA00023170"/>
    </source>
</evidence>
<dbReference type="PANTHER" id="PTHR18966">
    <property type="entry name" value="IONOTROPIC GLUTAMATE RECEPTOR"/>
    <property type="match status" value="1"/>
</dbReference>
<comment type="caution">
    <text evidence="15">The sequence shown here is derived from an EMBL/GenBank/DDBJ whole genome shotgun (WGS) entry which is preliminary data.</text>
</comment>
<evidence type="ECO:0000256" key="1">
    <source>
        <dbReference type="ARBA" id="ARBA00004651"/>
    </source>
</evidence>
<dbReference type="Pfam" id="PF10613">
    <property type="entry name" value="Lig_chan-Glu_bd"/>
    <property type="match status" value="1"/>
</dbReference>
<accession>A0ABP0VDW2</accession>
<evidence type="ECO:0000313" key="16">
    <source>
        <dbReference type="Proteomes" id="UP001497444"/>
    </source>
</evidence>
<gene>
    <name evidence="15" type="ORF">CSSPJE1EN1_LOCUS28011</name>
</gene>
<keyword evidence="2" id="KW-0813">Transport</keyword>
<dbReference type="InterPro" id="IPR015683">
    <property type="entry name" value="Ionotropic_Glu_rcpt"/>
</dbReference>
<keyword evidence="16" id="KW-1185">Reference proteome</keyword>
<dbReference type="SUPFAM" id="SSF81324">
    <property type="entry name" value="Voltage-gated potassium channels"/>
    <property type="match status" value="1"/>
</dbReference>
<keyword evidence="11" id="KW-0407">Ion channel</keyword>
<keyword evidence="10" id="KW-1071">Ligand-gated ion channel</keyword>
<feature type="transmembrane region" description="Helical" evidence="12">
    <location>
        <begin position="457"/>
        <end position="480"/>
    </location>
</feature>
<dbReference type="InterPro" id="IPR001508">
    <property type="entry name" value="Iono_Glu_rcpt_met"/>
</dbReference>
<feature type="non-terminal residue" evidence="15">
    <location>
        <position position="676"/>
    </location>
</feature>
<dbReference type="Pfam" id="PF00060">
    <property type="entry name" value="Lig_chan"/>
    <property type="match status" value="1"/>
</dbReference>
<evidence type="ECO:0000256" key="6">
    <source>
        <dbReference type="ARBA" id="ARBA00023065"/>
    </source>
</evidence>
<keyword evidence="9" id="KW-0325">Glycoprotein</keyword>
<evidence type="ECO:0000259" key="14">
    <source>
        <dbReference type="SMART" id="SM00918"/>
    </source>
</evidence>
<feature type="non-terminal residue" evidence="15">
    <location>
        <position position="1"/>
    </location>
</feature>
<evidence type="ECO:0000256" key="2">
    <source>
        <dbReference type="ARBA" id="ARBA00022448"/>
    </source>
</evidence>
<dbReference type="Proteomes" id="UP001497444">
    <property type="component" value="Unassembled WGS sequence"/>
</dbReference>
<evidence type="ECO:0000313" key="15">
    <source>
        <dbReference type="EMBL" id="CAK9252633.1"/>
    </source>
</evidence>
<dbReference type="InterPro" id="IPR019594">
    <property type="entry name" value="Glu/Gly-bd"/>
</dbReference>
<keyword evidence="7 12" id="KW-0472">Membrane</keyword>
<protein>
    <recommendedName>
        <fullName evidence="17">Ionotropic receptor IR25a</fullName>
    </recommendedName>
</protein>
<sequence>FRHKESTLLLNTKSRHIIRQLMGNSIEEFNKILVEIKKAKMLNYFVFGTIETLNKVIEAANENDMFTNKNVWYMITKSKGRLTCKTCKRIQLMFSQPLKTRLHEYEYNSTLQNMDNSNKVDSYFYYDLTRFTLEIIDELINKSLWPQNMSFPKCGKHLNNEQKHERSVIELAKELSIEALYGMFGRFVFDSYKFGNNYQEISMRINKVVLSADSPNKNTKIAEWEYEGHIGSIMFTAAQEEAEKKVASGIPHYDIVTIVQAPFVMQVADNTTRGNDRFYGYCIDLLKEILNHTEPFDYTIRVVEDGQFGNKDPTTNSWTGMIGELARKKAHIALGPISVMAERETVVDFTVPYYDLVGITILMKKPSVPSHLFKFLTVLETNVWLCILAAYFFTSFLMYLFDRLSPYSYHNNKEKYKDDDEKREFTLKECLWFCMTSLTPQGGGEAPRNLSGRLVAATWWLFGFIIIASYTANLAAFLTVSRLDSPIESLDDLAKQYKIKYAPQVGTSSSTYFELSDKYTKIWAQIQEAKQPETWAIGVERVKKSDRANEGFAFIAEATMVKYAVMTNCDLQNVGNEFSRKPLALAVQQNSELKDKLSSAILKLLNQRRLESLKEKWWNKNPERKDCQDSKKQSDGISINNIGGVFIVIFIGVVLACITLAIEYWYFKGKREGSKV</sequence>
<evidence type="ECO:0000256" key="4">
    <source>
        <dbReference type="ARBA" id="ARBA00022692"/>
    </source>
</evidence>
<keyword evidence="6" id="KW-0406">Ion transport</keyword>
<keyword evidence="3" id="KW-1003">Cell membrane</keyword>
<keyword evidence="4 12" id="KW-0812">Transmembrane</keyword>
<comment type="subcellular location">
    <subcellularLocation>
        <location evidence="1">Cell membrane</location>
        <topology evidence="1">Multi-pass membrane protein</topology>
    </subcellularLocation>
</comment>
<evidence type="ECO:0000256" key="5">
    <source>
        <dbReference type="ARBA" id="ARBA00022989"/>
    </source>
</evidence>
<dbReference type="Gene3D" id="1.10.287.70">
    <property type="match status" value="1"/>
</dbReference>
<evidence type="ECO:0000256" key="3">
    <source>
        <dbReference type="ARBA" id="ARBA00022475"/>
    </source>
</evidence>